<comment type="catalytic activity">
    <reaction evidence="8">
        <text>L-aspartate + L-glutamine + ATP + H2O = L-asparagine + L-glutamate + AMP + diphosphate + H(+)</text>
        <dbReference type="Rhea" id="RHEA:12228"/>
        <dbReference type="ChEBI" id="CHEBI:15377"/>
        <dbReference type="ChEBI" id="CHEBI:15378"/>
        <dbReference type="ChEBI" id="CHEBI:29985"/>
        <dbReference type="ChEBI" id="CHEBI:29991"/>
        <dbReference type="ChEBI" id="CHEBI:30616"/>
        <dbReference type="ChEBI" id="CHEBI:33019"/>
        <dbReference type="ChEBI" id="CHEBI:58048"/>
        <dbReference type="ChEBI" id="CHEBI:58359"/>
        <dbReference type="ChEBI" id="CHEBI:456215"/>
        <dbReference type="EC" id="6.3.5.4"/>
    </reaction>
</comment>
<keyword evidence="4" id="KW-0547">Nucleotide-binding</keyword>
<comment type="similarity">
    <text evidence="2">Belongs to the asparagine synthetase family.</text>
</comment>
<comment type="pathway">
    <text evidence="1">Amino-acid biosynthesis; L-asparagine biosynthesis; L-asparagine from L-aspartate (L-Gln route): step 1/1.</text>
</comment>
<dbReference type="CDD" id="cd00712">
    <property type="entry name" value="AsnB"/>
    <property type="match status" value="1"/>
</dbReference>
<dbReference type="Pfam" id="PF13537">
    <property type="entry name" value="GATase_7"/>
    <property type="match status" value="1"/>
</dbReference>
<dbReference type="Pfam" id="PF00733">
    <property type="entry name" value="Asn_synthase"/>
    <property type="match status" value="1"/>
</dbReference>
<dbReference type="CDD" id="cd01991">
    <property type="entry name" value="Asn_synthase_B_C"/>
    <property type="match status" value="1"/>
</dbReference>
<dbReference type="PANTHER" id="PTHR43284:SF1">
    <property type="entry name" value="ASPARAGINE SYNTHETASE"/>
    <property type="match status" value="1"/>
</dbReference>
<protein>
    <recommendedName>
        <fullName evidence="3">asparagine synthase (glutamine-hydrolyzing)</fullName>
        <ecNumber evidence="3">6.3.5.4</ecNumber>
    </recommendedName>
</protein>
<dbReference type="PANTHER" id="PTHR43284">
    <property type="entry name" value="ASPARAGINE SYNTHETASE (GLUTAMINE-HYDROLYZING)"/>
    <property type="match status" value="1"/>
</dbReference>
<evidence type="ECO:0000256" key="1">
    <source>
        <dbReference type="ARBA" id="ARBA00005187"/>
    </source>
</evidence>
<gene>
    <name evidence="10" type="ORF">GCM10023200_12020</name>
</gene>
<evidence type="ECO:0000256" key="6">
    <source>
        <dbReference type="ARBA" id="ARBA00022888"/>
    </source>
</evidence>
<reference evidence="11" key="1">
    <citation type="journal article" date="2019" name="Int. J. Syst. Evol. Microbiol.">
        <title>The Global Catalogue of Microorganisms (GCM) 10K type strain sequencing project: providing services to taxonomists for standard genome sequencing and annotation.</title>
        <authorList>
            <consortium name="The Broad Institute Genomics Platform"/>
            <consortium name="The Broad Institute Genome Sequencing Center for Infectious Disease"/>
            <person name="Wu L."/>
            <person name="Ma J."/>
        </authorList>
    </citation>
    <scope>NUCLEOTIDE SEQUENCE [LARGE SCALE GENOMIC DNA]</scope>
    <source>
        <strain evidence="11">JCM 17979</strain>
    </source>
</reference>
<dbReference type="NCBIfam" id="TIGR03104">
    <property type="entry name" value="trio_amidotrans"/>
    <property type="match status" value="1"/>
</dbReference>
<evidence type="ECO:0000256" key="7">
    <source>
        <dbReference type="ARBA" id="ARBA00022962"/>
    </source>
</evidence>
<dbReference type="NCBIfam" id="TIGR01536">
    <property type="entry name" value="asn_synth_AEB"/>
    <property type="match status" value="1"/>
</dbReference>
<dbReference type="InterPro" id="IPR014729">
    <property type="entry name" value="Rossmann-like_a/b/a_fold"/>
</dbReference>
<dbReference type="PROSITE" id="PS51278">
    <property type="entry name" value="GATASE_TYPE_2"/>
    <property type="match status" value="1"/>
</dbReference>
<evidence type="ECO:0000256" key="5">
    <source>
        <dbReference type="ARBA" id="ARBA00022840"/>
    </source>
</evidence>
<dbReference type="SUPFAM" id="SSF52402">
    <property type="entry name" value="Adenine nucleotide alpha hydrolases-like"/>
    <property type="match status" value="1"/>
</dbReference>
<dbReference type="InterPro" id="IPR006426">
    <property type="entry name" value="Asn_synth_AEB"/>
</dbReference>
<keyword evidence="6" id="KW-0061">Asparagine biosynthesis</keyword>
<feature type="domain" description="Glutamine amidotransferase type-2" evidence="9">
    <location>
        <begin position="2"/>
        <end position="214"/>
    </location>
</feature>
<dbReference type="RefSeq" id="WP_345411797.1">
    <property type="nucleotide sequence ID" value="NZ_BAABHO010000007.1"/>
</dbReference>
<evidence type="ECO:0000256" key="4">
    <source>
        <dbReference type="ARBA" id="ARBA00022741"/>
    </source>
</evidence>
<name>A0ABP9AGJ6_9PSEU</name>
<proteinExistence type="inferred from homology"/>
<dbReference type="InterPro" id="IPR017535">
    <property type="entry name" value="Asparagine_synth"/>
</dbReference>
<dbReference type="EC" id="6.3.5.4" evidence="3"/>
<dbReference type="EMBL" id="BAABHO010000007">
    <property type="protein sequence ID" value="GAA4780375.1"/>
    <property type="molecule type" value="Genomic_DNA"/>
</dbReference>
<keyword evidence="11" id="KW-1185">Reference proteome</keyword>
<dbReference type="PIRSF" id="PIRSF001589">
    <property type="entry name" value="Asn_synthetase_glu-h"/>
    <property type="match status" value="1"/>
</dbReference>
<accession>A0ABP9AGJ6</accession>
<evidence type="ECO:0000256" key="8">
    <source>
        <dbReference type="ARBA" id="ARBA00048741"/>
    </source>
</evidence>
<keyword evidence="6" id="KW-0028">Amino-acid biosynthesis</keyword>
<dbReference type="InterPro" id="IPR017932">
    <property type="entry name" value="GATase_2_dom"/>
</dbReference>
<dbReference type="InterPro" id="IPR033738">
    <property type="entry name" value="AsnB_N"/>
</dbReference>
<dbReference type="Gene3D" id="3.40.50.620">
    <property type="entry name" value="HUPs"/>
    <property type="match status" value="1"/>
</dbReference>
<dbReference type="InterPro" id="IPR051786">
    <property type="entry name" value="ASN_synthetase/amidase"/>
</dbReference>
<keyword evidence="7" id="KW-0315">Glutamine amidotransferase</keyword>
<dbReference type="SUPFAM" id="SSF56235">
    <property type="entry name" value="N-terminal nucleophile aminohydrolases (Ntn hydrolases)"/>
    <property type="match status" value="1"/>
</dbReference>
<evidence type="ECO:0000259" key="9">
    <source>
        <dbReference type="PROSITE" id="PS51278"/>
    </source>
</evidence>
<evidence type="ECO:0000256" key="3">
    <source>
        <dbReference type="ARBA" id="ARBA00012737"/>
    </source>
</evidence>
<sequence length="591" mass="63886">MCGIAGEFRFDGRAAEVATVLDMAQVLEPRGPDGWGVVGHGPLALAHQRLKIIDLSEAGAQPMVDSDLGLTAVFNGIIYNYQQLRDELHAEGYRFFSTSDTEVLLKAFHRWGKACVEHFKGMFAFAIADRRTGELVLGRDRLGIKPLYVAQVPGAVRFASSLPALLAGGGLNTDVDLVALHHYMSFHSVVPAPRTILQGVRKLPPATIRTVAPDGATDDWTFWEPVFARDGQKSAEEWAETALASLRTAVERRMVADVPVGVLLSGGIDSSIVVALLAEMGQKDLKTFSIGFESEAGESGDEFDYSDLVAKTYGTDHVRFKVPKHETDDALEGAVAAMAEPMVSHDVVAFYLLSREVSKSIKVVQSGQGADEILGGYDWYPPLANVARDGAVDAYQKAFFDRPHDGVAQLLAPEALVDSDVSRAFVAEHFARPGADSAVDAALRLDTTIMLVDDPVKRVDNMTMAWGLEARVPFLDHDFVEAMGACPPEYKLADGGKGVLKQAARGVLPDEIIDRKKGYFPVPAIRQLSGPVLERVQGALTDPAAKSRGLFRPDAVAAMLDDPNSGRTNLGANALWQVALLEMWLQAHGIT</sequence>
<evidence type="ECO:0000256" key="2">
    <source>
        <dbReference type="ARBA" id="ARBA00005752"/>
    </source>
</evidence>
<dbReference type="InterPro" id="IPR029055">
    <property type="entry name" value="Ntn_hydrolases_N"/>
</dbReference>
<comment type="caution">
    <text evidence="10">The sequence shown here is derived from an EMBL/GenBank/DDBJ whole genome shotgun (WGS) entry which is preliminary data.</text>
</comment>
<evidence type="ECO:0000313" key="11">
    <source>
        <dbReference type="Proteomes" id="UP001500928"/>
    </source>
</evidence>
<keyword evidence="5" id="KW-0067">ATP-binding</keyword>
<evidence type="ECO:0000313" key="10">
    <source>
        <dbReference type="EMBL" id="GAA4780375.1"/>
    </source>
</evidence>
<dbReference type="Gene3D" id="3.60.20.10">
    <property type="entry name" value="Glutamine Phosphoribosylpyrophosphate, subunit 1, domain 1"/>
    <property type="match status" value="1"/>
</dbReference>
<dbReference type="Proteomes" id="UP001500928">
    <property type="component" value="Unassembled WGS sequence"/>
</dbReference>
<organism evidence="10 11">
    <name type="scientific">Actinomycetospora chlora</name>
    <dbReference type="NCBI Taxonomy" id="663608"/>
    <lineage>
        <taxon>Bacteria</taxon>
        <taxon>Bacillati</taxon>
        <taxon>Actinomycetota</taxon>
        <taxon>Actinomycetes</taxon>
        <taxon>Pseudonocardiales</taxon>
        <taxon>Pseudonocardiaceae</taxon>
        <taxon>Actinomycetospora</taxon>
    </lineage>
</organism>
<dbReference type="InterPro" id="IPR001962">
    <property type="entry name" value="Asn_synthase"/>
</dbReference>